<keyword evidence="3" id="KW-1185">Reference proteome</keyword>
<dbReference type="Pfam" id="PF16804">
    <property type="entry name" value="DUF5071"/>
    <property type="match status" value="1"/>
</dbReference>
<sequence>MNNLKELIPKDKHDSDAVERLNEVDFMKTDISPIIDELFEWIQNINWPVAQELCKVIPKFKTDYLLPQIRKILNSNDDCWQYSCIRYLVPELSKDMLELIKDDLLRIINNPTNNESLCEIDQDAKEIFDRLY</sequence>
<protein>
    <submittedName>
        <fullName evidence="2">DUF5071 domain-containing protein</fullName>
    </submittedName>
</protein>
<dbReference type="InterPro" id="IPR016024">
    <property type="entry name" value="ARM-type_fold"/>
</dbReference>
<organism evidence="2 3">
    <name type="scientific">Cohnella soli</name>
    <dbReference type="NCBI Taxonomy" id="425005"/>
    <lineage>
        <taxon>Bacteria</taxon>
        <taxon>Bacillati</taxon>
        <taxon>Bacillota</taxon>
        <taxon>Bacilli</taxon>
        <taxon>Bacillales</taxon>
        <taxon>Paenibacillaceae</taxon>
        <taxon>Cohnella</taxon>
    </lineage>
</organism>
<comment type="caution">
    <text evidence="2">The sequence shown here is derived from an EMBL/GenBank/DDBJ whole genome shotgun (WGS) entry which is preliminary data.</text>
</comment>
<gene>
    <name evidence="2" type="ORF">ACFPOF_09365</name>
</gene>
<dbReference type="SUPFAM" id="SSF48371">
    <property type="entry name" value="ARM repeat"/>
    <property type="match status" value="1"/>
</dbReference>
<evidence type="ECO:0000313" key="2">
    <source>
        <dbReference type="EMBL" id="MFC5402951.1"/>
    </source>
</evidence>
<dbReference type="InterPro" id="IPR038692">
    <property type="entry name" value="Cthe_2751_sf"/>
</dbReference>
<evidence type="ECO:0000313" key="3">
    <source>
        <dbReference type="Proteomes" id="UP001596113"/>
    </source>
</evidence>
<dbReference type="Gene3D" id="1.25.40.750">
    <property type="entry name" value="Domain of unknown function DUF5071"/>
    <property type="match status" value="1"/>
</dbReference>
<dbReference type="RefSeq" id="WP_378131868.1">
    <property type="nucleotide sequence ID" value="NZ_JBHSMI010000017.1"/>
</dbReference>
<dbReference type="EMBL" id="JBHSMI010000017">
    <property type="protein sequence ID" value="MFC5402951.1"/>
    <property type="molecule type" value="Genomic_DNA"/>
</dbReference>
<reference evidence="3" key="1">
    <citation type="journal article" date="2019" name="Int. J. Syst. Evol. Microbiol.">
        <title>The Global Catalogue of Microorganisms (GCM) 10K type strain sequencing project: providing services to taxonomists for standard genome sequencing and annotation.</title>
        <authorList>
            <consortium name="The Broad Institute Genomics Platform"/>
            <consortium name="The Broad Institute Genome Sequencing Center for Infectious Disease"/>
            <person name="Wu L."/>
            <person name="Ma J."/>
        </authorList>
    </citation>
    <scope>NUCLEOTIDE SEQUENCE [LARGE SCALE GENOMIC DNA]</scope>
    <source>
        <strain evidence="3">CGMCC 1.18575</strain>
    </source>
</reference>
<dbReference type="InterPro" id="IPR031837">
    <property type="entry name" value="DUF5071"/>
</dbReference>
<proteinExistence type="predicted"/>
<name>A0ABW0HPG1_9BACL</name>
<dbReference type="Proteomes" id="UP001596113">
    <property type="component" value="Unassembled WGS sequence"/>
</dbReference>
<feature type="domain" description="DUF5071" evidence="1">
    <location>
        <begin position="7"/>
        <end position="127"/>
    </location>
</feature>
<accession>A0ABW0HPG1</accession>
<evidence type="ECO:0000259" key="1">
    <source>
        <dbReference type="Pfam" id="PF16804"/>
    </source>
</evidence>
<dbReference type="CDD" id="cd11743">
    <property type="entry name" value="Cthe_2751_like"/>
    <property type="match status" value="1"/>
</dbReference>